<name>A0ABW9JA81_9SPHI</name>
<proteinExistence type="predicted"/>
<organism evidence="7 8">
    <name type="scientific">Pedobacter ureilyticus</name>
    <dbReference type="NCBI Taxonomy" id="1393051"/>
    <lineage>
        <taxon>Bacteria</taxon>
        <taxon>Pseudomonadati</taxon>
        <taxon>Bacteroidota</taxon>
        <taxon>Sphingobacteriia</taxon>
        <taxon>Sphingobacteriales</taxon>
        <taxon>Sphingobacteriaceae</taxon>
        <taxon>Pedobacter</taxon>
    </lineage>
</organism>
<keyword evidence="2" id="KW-0812">Transmembrane</keyword>
<feature type="region of interest" description="Disordered" evidence="5">
    <location>
        <begin position="1436"/>
        <end position="1465"/>
    </location>
</feature>
<evidence type="ECO:0000256" key="1">
    <source>
        <dbReference type="ARBA" id="ARBA00004167"/>
    </source>
</evidence>
<evidence type="ECO:0000313" key="8">
    <source>
        <dbReference type="Proteomes" id="UP001517247"/>
    </source>
</evidence>
<dbReference type="EMBL" id="SSHJ02000009">
    <property type="protein sequence ID" value="MFN0257462.1"/>
    <property type="molecule type" value="Genomic_DNA"/>
</dbReference>
<keyword evidence="8" id="KW-1185">Reference proteome</keyword>
<evidence type="ECO:0000256" key="3">
    <source>
        <dbReference type="ARBA" id="ARBA00022989"/>
    </source>
</evidence>
<dbReference type="Proteomes" id="UP001517247">
    <property type="component" value="Unassembled WGS sequence"/>
</dbReference>
<evidence type="ECO:0000256" key="2">
    <source>
        <dbReference type="ARBA" id="ARBA00022692"/>
    </source>
</evidence>
<dbReference type="InterPro" id="IPR007452">
    <property type="entry name" value="TamB_C"/>
</dbReference>
<protein>
    <submittedName>
        <fullName evidence="7">Translocation/assembly module TamB domain-containing protein</fullName>
    </submittedName>
</protein>
<feature type="compositionally biased region" description="Basic and acidic residues" evidence="5">
    <location>
        <begin position="1439"/>
        <end position="1452"/>
    </location>
</feature>
<evidence type="ECO:0000256" key="5">
    <source>
        <dbReference type="SAM" id="MobiDB-lite"/>
    </source>
</evidence>
<gene>
    <name evidence="7" type="ORF">E6A44_017875</name>
</gene>
<comment type="caution">
    <text evidence="7">The sequence shown here is derived from an EMBL/GenBank/DDBJ whole genome shotgun (WGS) entry which is preliminary data.</text>
</comment>
<keyword evidence="3" id="KW-1133">Transmembrane helix</keyword>
<evidence type="ECO:0000256" key="4">
    <source>
        <dbReference type="ARBA" id="ARBA00023136"/>
    </source>
</evidence>
<evidence type="ECO:0000313" key="7">
    <source>
        <dbReference type="EMBL" id="MFN0257462.1"/>
    </source>
</evidence>
<evidence type="ECO:0000259" key="6">
    <source>
        <dbReference type="Pfam" id="PF04357"/>
    </source>
</evidence>
<sequence length="1465" mass="163330">MIAGVVFSLQFKPVQTFVAKKAANYLSKELKTTVKVGGLYVKPFKSVVLEELLVLDLQNDTLAHFPKFLVDLNRFSLKERIVDINTVQLNNGTFFLKTQKDGNTNLDFIIDYFDSGQPKKPSKKKKFQILFDRIILNNLHFKYKNLKYDEKVNGVNFEDIEVTEMNGIFEGLDTKNHLLQANIKNLTLKEKSGFYLKNLSAFTTVDSNAIELKKLLLVTNKTRLTDYYQMKFRTFRDFKDYENKVRMKANFKNSHISSSDVAFFAPAMKKMKLDIDIDGQITGLVNDLRAKKLSVKAGRATYVKGDFSMKGLPNWDETFMDMRIELAGTNKKDLDEILTDLTGKRVKSIPEIVSKFGNINFNGHFTGFQNDFIAFGEFKTKLGRVKSDVNMKIDKKGIPSYTGNVKTYDFHIGDLINEKLLGRVSSELYIKGRGAEIKDLSEELKGQISYLDFKGYRYRNIDINGTFDKKFFDGNLKINDKNVQLDFDGGVNLNPALPVFNFKANIRNARLKTLKLYKDSLKVDAIFSTNFSGTNLDNIQGRLLLQEITLNNLRGIYKIDSVFLNARGTGMDRSLSINSDILEAGIKGQYDLGTIVSYFKTIGKTYVPSLKTQIYKFNTQVFDFRLKIKNFEPIAELVSPGLEIDKESLLVGSFDSRNNTATLGGVIKRLKFKGIVANNIIIDENTSPQQLTAIVSSDRVDLNDSLYIKNVNISNILRNDSLSLNVKLSNADDANQLDLNGLIEFLPDTAKISILPSNLKINYQDWTIEDKVQIGFNKGKTRIDNFSLSNGKQELKINGVLSEDPTDVVTLALENFNLKTVNPFLKSSGISFAGIANGKTKVFGALKSPQISDSLRIDSLGFNNTYIGSLTDTSSFNSTSKIATVYAKIVAADRETFNITGNLNAAEKQIDLNVKLDDSELALITPFVHKLVSNLKGKVSADLTVKGPFSEPLINGDIELDQAQVTVNYLKTTYIIDDNVSVNNSAIQLNNLVLKDLEGHTGTANGSVDLKNIDNPNIQVELEAKGLMALNTTSKDNAVYFGKAYGTGKFSFKGPTNDMFIDIDAKTEKGTVFSLPLNSSETINDKDFITFVSKDTTKVVKKLSSFEGLSMKFKLSVDPNTTVNIFTVLGKLSGTGNADLELNISKVGDFEMKGDYIIESGVFDFTAREVINKRFDIRQGGTIRWTGNPTNAQINLKAIYTLRAALGDLYQAANRDASSNATQTAQTEVEMGLTGLLMKPDIKLDIFFPANPAIKDELQSYFNDGNNMNTQALSLIIQRRFAPGTGAENLSQQLGSVGTGTATDLIFNQLNNVLSSLNLNFVDINIRSFNEASLSAKFFNDRIIVNAGITDISKSSIDNTIGFRNEIGREVEILGLIKKDGSLVGKVANKPPTIQSIFANPGINPYQNITSIGLIYNQQFDTFTELLQKISGKYRKEQKKKEAEKEKQRLNKEAIINESKKNQKK</sequence>
<feature type="domain" description="Translocation and assembly module TamB C-terminal" evidence="6">
    <location>
        <begin position="996"/>
        <end position="1420"/>
    </location>
</feature>
<dbReference type="RefSeq" id="WP_246077170.1">
    <property type="nucleotide sequence ID" value="NZ_SSHJ02000009.1"/>
</dbReference>
<dbReference type="Pfam" id="PF04357">
    <property type="entry name" value="TamB"/>
    <property type="match status" value="2"/>
</dbReference>
<comment type="subcellular location">
    <subcellularLocation>
        <location evidence="1">Membrane</location>
        <topology evidence="1">Single-pass membrane protein</topology>
    </subcellularLocation>
</comment>
<reference evidence="7 8" key="1">
    <citation type="submission" date="2024-12" db="EMBL/GenBank/DDBJ databases">
        <authorList>
            <person name="Hu S."/>
        </authorList>
    </citation>
    <scope>NUCLEOTIDE SEQUENCE [LARGE SCALE GENOMIC DNA]</scope>
    <source>
        <strain evidence="7 8">THG-T11</strain>
    </source>
</reference>
<accession>A0ABW9JA81</accession>
<feature type="domain" description="Translocation and assembly module TamB C-terminal" evidence="6">
    <location>
        <begin position="892"/>
        <end position="974"/>
    </location>
</feature>
<keyword evidence="4" id="KW-0472">Membrane</keyword>